<dbReference type="KEGG" id="cao:Celal_1874"/>
<sequence length="226" mass="25559">MHFTTGIMKTISSVVEHYIKKKPFLQSALAQGIINLTSLSRIVKPEIEAELGKDIRNGAIVMALKRLSDDLEFRATHKIIKVLKNIGEITVRSSLTDFTFLLSDSLLENQRLLLKEVNKDKDVFYTSSRGVNESNIVVSNSLDKTVETLFEGERCTQKAENLSSITVKLPSENVTVPGIYYFIFQRLAWEGIVLYEVISTTNEFTILVDDEHVDIAFKTIKDLKTL</sequence>
<name>E6XE93_CELAD</name>
<protein>
    <recommendedName>
        <fullName evidence="3">Aspartate kinase</fullName>
    </recommendedName>
</protein>
<accession>E6XE93</accession>
<dbReference type="eggNOG" id="COG0527">
    <property type="taxonomic scope" value="Bacteria"/>
</dbReference>
<proteinExistence type="predicted"/>
<gene>
    <name evidence="1" type="ordered locus">Celal_1874</name>
</gene>
<evidence type="ECO:0000313" key="1">
    <source>
        <dbReference type="EMBL" id="ADV49174.1"/>
    </source>
</evidence>
<keyword evidence="2" id="KW-1185">Reference proteome</keyword>
<reference evidence="1 2" key="1">
    <citation type="journal article" date="2010" name="Stand. Genomic Sci.">
        <title>Complete genome sequence of Cellulophaga algicola type strain (IC166).</title>
        <authorList>
            <person name="Abt B."/>
            <person name="Lu M."/>
            <person name="Misra M."/>
            <person name="Han C."/>
            <person name="Nolan M."/>
            <person name="Lucas S."/>
            <person name="Hammon N."/>
            <person name="Deshpande S."/>
            <person name="Cheng J.F."/>
            <person name="Tapia R."/>
            <person name="Goodwin L."/>
            <person name="Pitluck S."/>
            <person name="Liolios K."/>
            <person name="Pagani I."/>
            <person name="Ivanova N."/>
            <person name="Mavromatis K."/>
            <person name="Ovchinikova G."/>
            <person name="Pati A."/>
            <person name="Chen A."/>
            <person name="Palaniappan K."/>
            <person name="Land M."/>
            <person name="Hauser L."/>
            <person name="Chang Y.J."/>
            <person name="Jeffries C.D."/>
            <person name="Detter J.C."/>
            <person name="Brambilla E."/>
            <person name="Rohde M."/>
            <person name="Tindall B.J."/>
            <person name="Goker M."/>
            <person name="Woyke T."/>
            <person name="Bristow J."/>
            <person name="Eisen J.A."/>
            <person name="Markowitz V."/>
            <person name="Hugenholtz P."/>
            <person name="Kyrpides N.C."/>
            <person name="Klenk H.P."/>
            <person name="Lapidus A."/>
        </authorList>
    </citation>
    <scope>NUCLEOTIDE SEQUENCE [LARGE SCALE GENOMIC DNA]</scope>
    <source>
        <strain evidence="2">DSM 14237 / IC166 / ACAM 630</strain>
    </source>
</reference>
<dbReference type="EMBL" id="CP002453">
    <property type="protein sequence ID" value="ADV49174.1"/>
    <property type="molecule type" value="Genomic_DNA"/>
</dbReference>
<dbReference type="STRING" id="688270.Celal_1874"/>
<organism evidence="1 2">
    <name type="scientific">Cellulophaga algicola (strain DSM 14237 / IC166 / ACAM 630)</name>
    <dbReference type="NCBI Taxonomy" id="688270"/>
    <lineage>
        <taxon>Bacteria</taxon>
        <taxon>Pseudomonadati</taxon>
        <taxon>Bacteroidota</taxon>
        <taxon>Flavobacteriia</taxon>
        <taxon>Flavobacteriales</taxon>
        <taxon>Flavobacteriaceae</taxon>
        <taxon>Cellulophaga</taxon>
    </lineage>
</organism>
<dbReference type="Proteomes" id="UP000008634">
    <property type="component" value="Chromosome"/>
</dbReference>
<dbReference type="AlphaFoldDB" id="E6XE93"/>
<evidence type="ECO:0008006" key="3">
    <source>
        <dbReference type="Google" id="ProtNLM"/>
    </source>
</evidence>
<dbReference type="HOGENOM" id="CLU_108447_0_0_10"/>
<evidence type="ECO:0000313" key="2">
    <source>
        <dbReference type="Proteomes" id="UP000008634"/>
    </source>
</evidence>